<dbReference type="PANTHER" id="PTHR33406">
    <property type="entry name" value="MEMBRANE PROTEIN MJ1562-RELATED"/>
    <property type="match status" value="1"/>
</dbReference>
<keyword evidence="4 6" id="KW-1133">Transmembrane helix</keyword>
<dbReference type="GO" id="GO:0008168">
    <property type="term" value="F:methyltransferase activity"/>
    <property type="evidence" value="ECO:0007669"/>
    <property type="project" value="UniProtKB-KW"/>
</dbReference>
<dbReference type="Gene3D" id="1.20.1640.10">
    <property type="entry name" value="Multidrug efflux transporter AcrB transmembrane domain"/>
    <property type="match status" value="2"/>
</dbReference>
<evidence type="ECO:0000259" key="7">
    <source>
        <dbReference type="Pfam" id="PF03176"/>
    </source>
</evidence>
<comment type="caution">
    <text evidence="9">The sequence shown here is derived from an EMBL/GenBank/DDBJ whole genome shotgun (WGS) entry which is preliminary data.</text>
</comment>
<feature type="transmembrane region" description="Helical" evidence="6">
    <location>
        <begin position="717"/>
        <end position="739"/>
    </location>
</feature>
<evidence type="ECO:0000256" key="2">
    <source>
        <dbReference type="ARBA" id="ARBA00022475"/>
    </source>
</evidence>
<protein>
    <submittedName>
        <fullName evidence="9">Putative exporter/precorrin-6B methylase 2</fullName>
    </submittedName>
</protein>
<dbReference type="Pfam" id="PF13649">
    <property type="entry name" value="Methyltransf_25"/>
    <property type="match status" value="1"/>
</dbReference>
<keyword evidence="9" id="KW-0489">Methyltransferase</keyword>
<feature type="transmembrane region" description="Helical" evidence="6">
    <location>
        <begin position="321"/>
        <end position="344"/>
    </location>
</feature>
<feature type="transmembrane region" description="Helical" evidence="6">
    <location>
        <begin position="663"/>
        <end position="683"/>
    </location>
</feature>
<feature type="transmembrane region" description="Helical" evidence="6">
    <location>
        <begin position="784"/>
        <end position="805"/>
    </location>
</feature>
<accession>A0A7W0CBD2</accession>
<feature type="transmembrane region" description="Helical" evidence="6">
    <location>
        <begin position="389"/>
        <end position="411"/>
    </location>
</feature>
<dbReference type="SUPFAM" id="SSF53335">
    <property type="entry name" value="S-adenosyl-L-methionine-dependent methyltransferases"/>
    <property type="match status" value="1"/>
</dbReference>
<feature type="domain" description="Methyltransferase" evidence="8">
    <location>
        <begin position="868"/>
        <end position="961"/>
    </location>
</feature>
<evidence type="ECO:0000256" key="1">
    <source>
        <dbReference type="ARBA" id="ARBA00004651"/>
    </source>
</evidence>
<feature type="domain" description="Membrane transport protein MMPL" evidence="7">
    <location>
        <begin position="218"/>
        <end position="412"/>
    </location>
</feature>
<dbReference type="InterPro" id="IPR004869">
    <property type="entry name" value="MMPL_dom"/>
</dbReference>
<dbReference type="InterPro" id="IPR041698">
    <property type="entry name" value="Methyltransf_25"/>
</dbReference>
<dbReference type="AlphaFoldDB" id="A0A7W0CBD2"/>
<dbReference type="Proteomes" id="UP000525298">
    <property type="component" value="Unassembled WGS sequence"/>
</dbReference>
<feature type="transmembrane region" description="Helical" evidence="6">
    <location>
        <begin position="295"/>
        <end position="315"/>
    </location>
</feature>
<keyword evidence="3 6" id="KW-0812">Transmembrane</keyword>
<evidence type="ECO:0000256" key="5">
    <source>
        <dbReference type="ARBA" id="ARBA00023136"/>
    </source>
</evidence>
<proteinExistence type="predicted"/>
<dbReference type="CDD" id="cd02440">
    <property type="entry name" value="AdoMet_MTases"/>
    <property type="match status" value="1"/>
</dbReference>
<dbReference type="Gene3D" id="3.40.50.150">
    <property type="entry name" value="Vaccinia Virus protein VP39"/>
    <property type="match status" value="1"/>
</dbReference>
<evidence type="ECO:0000256" key="6">
    <source>
        <dbReference type="SAM" id="Phobius"/>
    </source>
</evidence>
<comment type="subcellular location">
    <subcellularLocation>
        <location evidence="1">Cell membrane</location>
        <topology evidence="1">Multi-pass membrane protein</topology>
    </subcellularLocation>
</comment>
<dbReference type="Pfam" id="PF03176">
    <property type="entry name" value="MMPL"/>
    <property type="match status" value="2"/>
</dbReference>
<feature type="transmembrane region" description="Helical" evidence="6">
    <location>
        <begin position="12"/>
        <end position="32"/>
    </location>
</feature>
<keyword evidence="2" id="KW-1003">Cell membrane</keyword>
<dbReference type="GO" id="GO:0032259">
    <property type="term" value="P:methylation"/>
    <property type="evidence" value="ECO:0007669"/>
    <property type="project" value="UniProtKB-KW"/>
</dbReference>
<feature type="domain" description="Membrane transport protein MMPL" evidence="7">
    <location>
        <begin position="668"/>
        <end position="817"/>
    </location>
</feature>
<evidence type="ECO:0000256" key="4">
    <source>
        <dbReference type="ARBA" id="ARBA00022989"/>
    </source>
</evidence>
<evidence type="ECO:0000256" key="3">
    <source>
        <dbReference type="ARBA" id="ARBA00022692"/>
    </source>
</evidence>
<keyword evidence="9" id="KW-0808">Transferase</keyword>
<name>A0A7W0CBD2_9BACT</name>
<feature type="transmembrane region" description="Helical" evidence="6">
    <location>
        <begin position="751"/>
        <end position="772"/>
    </location>
</feature>
<evidence type="ECO:0000313" key="9">
    <source>
        <dbReference type="EMBL" id="MBA2882610.1"/>
    </source>
</evidence>
<dbReference type="EMBL" id="JACDUS010000011">
    <property type="protein sequence ID" value="MBA2882610.1"/>
    <property type="molecule type" value="Genomic_DNA"/>
</dbReference>
<feature type="transmembrane region" description="Helical" evidence="6">
    <location>
        <begin position="360"/>
        <end position="383"/>
    </location>
</feature>
<dbReference type="SUPFAM" id="SSF82866">
    <property type="entry name" value="Multidrug efflux transporter AcrB transmembrane domain"/>
    <property type="match status" value="2"/>
</dbReference>
<dbReference type="InterPro" id="IPR050545">
    <property type="entry name" value="Mycobact_MmpL"/>
</dbReference>
<evidence type="ECO:0000259" key="8">
    <source>
        <dbReference type="Pfam" id="PF13649"/>
    </source>
</evidence>
<gene>
    <name evidence="9" type="ORF">HNR65_002964</name>
</gene>
<keyword evidence="5 6" id="KW-0472">Membrane</keyword>
<feature type="transmembrane region" description="Helical" evidence="6">
    <location>
        <begin position="272"/>
        <end position="288"/>
    </location>
</feature>
<organism evidence="9 10">
    <name type="scientific">Desulfosalsimonas propionicica</name>
    <dbReference type="NCBI Taxonomy" id="332175"/>
    <lineage>
        <taxon>Bacteria</taxon>
        <taxon>Pseudomonadati</taxon>
        <taxon>Thermodesulfobacteriota</taxon>
        <taxon>Desulfobacteria</taxon>
        <taxon>Desulfobacterales</taxon>
        <taxon>Desulfosalsimonadaceae</taxon>
        <taxon>Desulfosalsimonas</taxon>
    </lineage>
</organism>
<keyword evidence="10" id="KW-1185">Reference proteome</keyword>
<evidence type="ECO:0000313" key="10">
    <source>
        <dbReference type="Proteomes" id="UP000525298"/>
    </source>
</evidence>
<feature type="transmembrane region" description="Helical" evidence="6">
    <location>
        <begin position="689"/>
        <end position="710"/>
    </location>
</feature>
<sequence>MTQAGLTKKSTLLRGVFLLALASAMALFAFFASDLRIETNILHSLPAGNPVMADGHEVILNHPYQNRVLIDLGLEPADPEVLSAAAGRLEAYLEATGLFDAVGFKDAGQIFSALDLYAAQHLPALLTDRDLEKKAAPLLEKGVLEKRVRQNLSRLYTMESTGRARAILADPAGLRDVVLEKTRALMPAKNIEFHKGRLFSRDLGHVLIIADPGRAATGSEAAKEIATAISQARQALSRDVDTRGADLTLTAAGAYRAVIDNETAAKNDARQAVFLSALGIAVLLIMAFPRPVIGLLAFVPAVFGTLAALMFYALWHESITIMALGFGGAIMAITVDHGISYLLFADRPHETTGKHASREVWAVALAAALTSAGAFFLLVFSGFPILAEIGQFAALGILFSFLFVHTGFPLLMPGLKGARRKHRLLLQTAVDHAVLSGKKPKLVLAVLAAGVLAFFARPDFCVDISAINTVSKDTLAAEQKIADTWGNQMFDRVHVMARAENKKKLQQTSDRLAAEIEDQMAENRISEAFLPSMLFPGPKRCRTNLEAWRQFWQDAGQKQVVSRIMDQAAALGINPENFAEVYESQTTDCDSGQMRFDERFFDFLSIYSEKTGDGRILFASLVPGENYDPARFFDTISSGRPEISVLDPNYYAQNLGVLLSDTFVRMFAVVAAGVAVLLVLFFADLTLAAVSLLPLGFAMVCTLGLLHLLGQPLNIPGLMLSVVVFGMGLDYSLYFVRAYQRYGTPAHPHFAHIRMAVFLAAASTFIGFAALATGEHLLMKSLGLILAPAVLFVVAGTFCLLPAILDFLFQPAVLGQGVAAPGSAEHKQRLARIYRHTEVFPRIFAAIKRRVDPMFTELPGFLDKPGTVLDIGCGYGITAGWLLAMDPKIRITGMDPDAERVRFARRITADQGTIWQAAAPDLPAPDHPADTALMIDMLHYLSDHAAAQTLAAAKDRLEPGGRLIMRAAVLREAKDSFLRRVEILRLKIRGIARHDRTEAQIRDLLTSTGFEIRHVQDSGQGREEKWFAARKPQSYGETR</sequence>
<dbReference type="PANTHER" id="PTHR33406:SF13">
    <property type="entry name" value="MEMBRANE PROTEIN YDFJ"/>
    <property type="match status" value="1"/>
</dbReference>
<dbReference type="InterPro" id="IPR029063">
    <property type="entry name" value="SAM-dependent_MTases_sf"/>
</dbReference>
<dbReference type="GO" id="GO:0005886">
    <property type="term" value="C:plasma membrane"/>
    <property type="evidence" value="ECO:0007669"/>
    <property type="project" value="UniProtKB-SubCell"/>
</dbReference>
<reference evidence="9 10" key="1">
    <citation type="submission" date="2020-07" db="EMBL/GenBank/DDBJ databases">
        <title>Genomic Encyclopedia of Type Strains, Phase IV (KMG-IV): sequencing the most valuable type-strain genomes for metagenomic binning, comparative biology and taxonomic classification.</title>
        <authorList>
            <person name="Goeker M."/>
        </authorList>
    </citation>
    <scope>NUCLEOTIDE SEQUENCE [LARGE SCALE GENOMIC DNA]</scope>
    <source>
        <strain evidence="9 10">DSM 17721</strain>
    </source>
</reference>